<accession>A0A8R1UAV4</accession>
<accession>A0A454Y470</accession>
<keyword evidence="2" id="KW-1185">Reference proteome</keyword>
<dbReference type="Proteomes" id="UP000005239">
    <property type="component" value="Unassembled WGS sequence"/>
</dbReference>
<reference evidence="2" key="1">
    <citation type="journal article" date="2008" name="Nat. Genet.">
        <title>The Pristionchus pacificus genome provides a unique perspective on nematode lifestyle and parasitism.</title>
        <authorList>
            <person name="Dieterich C."/>
            <person name="Clifton S.W."/>
            <person name="Schuster L.N."/>
            <person name="Chinwalla A."/>
            <person name="Delehaunty K."/>
            <person name="Dinkelacker I."/>
            <person name="Fulton L."/>
            <person name="Fulton R."/>
            <person name="Godfrey J."/>
            <person name="Minx P."/>
            <person name="Mitreva M."/>
            <person name="Roeseler W."/>
            <person name="Tian H."/>
            <person name="Witte H."/>
            <person name="Yang S.P."/>
            <person name="Wilson R.K."/>
            <person name="Sommer R.J."/>
        </authorList>
    </citation>
    <scope>NUCLEOTIDE SEQUENCE [LARGE SCALE GENOMIC DNA]</scope>
    <source>
        <strain evidence="2">PS312</strain>
    </source>
</reference>
<dbReference type="InterPro" id="IPR035441">
    <property type="entry name" value="TFIIS/LEDGF_dom_sf"/>
</dbReference>
<organism evidence="1 2">
    <name type="scientific">Pristionchus pacificus</name>
    <name type="common">Parasitic nematode worm</name>
    <dbReference type="NCBI Taxonomy" id="54126"/>
    <lineage>
        <taxon>Eukaryota</taxon>
        <taxon>Metazoa</taxon>
        <taxon>Ecdysozoa</taxon>
        <taxon>Nematoda</taxon>
        <taxon>Chromadorea</taxon>
        <taxon>Rhabditida</taxon>
        <taxon>Rhabditina</taxon>
        <taxon>Diplogasteromorpha</taxon>
        <taxon>Diplogasteroidea</taxon>
        <taxon>Neodiplogasteridae</taxon>
        <taxon>Pristionchus</taxon>
    </lineage>
</organism>
<dbReference type="EnsemblMetazoa" id="PPA11463.1">
    <property type="protein sequence ID" value="PPA11463.1"/>
    <property type="gene ID" value="WBGene00101017"/>
</dbReference>
<reference evidence="1" key="2">
    <citation type="submission" date="2022-06" db="UniProtKB">
        <authorList>
            <consortium name="EnsemblMetazoa"/>
        </authorList>
    </citation>
    <scope>IDENTIFICATION</scope>
    <source>
        <strain evidence="1">PS312</strain>
    </source>
</reference>
<dbReference type="AlphaFoldDB" id="A0A454Y470"/>
<evidence type="ECO:0000313" key="2">
    <source>
        <dbReference type="Proteomes" id="UP000005239"/>
    </source>
</evidence>
<sequence length="225" mass="25458">MALLADVQHCFKELENPENVEETLLELSQMNITSAVLNATNACWLIMSHFTHPTGGDLARRLAMDWMKIRSPKIPTLFYKKEADTQDAVPSKRRRISEQEESFESVNSIEEEVEEFNPFLSDSSHGKSSFFCCDSNKENIPESSEQNVAKTNASKEIAVKKSTSPPLASFSSSNSIKKSTEESRLEEISLRIAKAKAEKEAKHRKAVIIAEHDYINSRRRIHLSK</sequence>
<protein>
    <submittedName>
        <fullName evidence="1">Uncharacterized protein</fullName>
    </submittedName>
</protein>
<proteinExistence type="predicted"/>
<dbReference type="SUPFAM" id="SSF47676">
    <property type="entry name" value="Conserved domain common to transcription factors TFIIS, elongin A, CRSP70"/>
    <property type="match status" value="1"/>
</dbReference>
<gene>
    <name evidence="1" type="primary">WBGene00101017</name>
</gene>
<evidence type="ECO:0000313" key="1">
    <source>
        <dbReference type="EnsemblMetazoa" id="PPA11463.1"/>
    </source>
</evidence>
<name>A0A454Y470_PRIPA</name>